<proteinExistence type="predicted"/>
<evidence type="ECO:0000313" key="2">
    <source>
        <dbReference type="EMBL" id="ONK58534.1"/>
    </source>
</evidence>
<dbReference type="Gramene" id="ONK58534">
    <property type="protein sequence ID" value="ONK58534"/>
    <property type="gene ID" value="A4U43_C09F14060"/>
</dbReference>
<sequence>MADSAFPPAETELVGPTTLMVGRESSRGDEEERRWSKRTRARTRPVARGRRARMGEEPLDGLARRLVAELAEGLHQ</sequence>
<feature type="compositionally biased region" description="Basic residues" evidence="1">
    <location>
        <begin position="35"/>
        <end position="52"/>
    </location>
</feature>
<reference evidence="3" key="1">
    <citation type="journal article" date="2017" name="Nat. Commun.">
        <title>The asparagus genome sheds light on the origin and evolution of a young Y chromosome.</title>
        <authorList>
            <person name="Harkess A."/>
            <person name="Zhou J."/>
            <person name="Xu C."/>
            <person name="Bowers J.E."/>
            <person name="Van der Hulst R."/>
            <person name="Ayyampalayam S."/>
            <person name="Mercati F."/>
            <person name="Riccardi P."/>
            <person name="McKain M.R."/>
            <person name="Kakrana A."/>
            <person name="Tang H."/>
            <person name="Ray J."/>
            <person name="Groenendijk J."/>
            <person name="Arikit S."/>
            <person name="Mathioni S.M."/>
            <person name="Nakano M."/>
            <person name="Shan H."/>
            <person name="Telgmann-Rauber A."/>
            <person name="Kanno A."/>
            <person name="Yue Z."/>
            <person name="Chen H."/>
            <person name="Li W."/>
            <person name="Chen Y."/>
            <person name="Xu X."/>
            <person name="Zhang Y."/>
            <person name="Luo S."/>
            <person name="Chen H."/>
            <person name="Gao J."/>
            <person name="Mao Z."/>
            <person name="Pires J.C."/>
            <person name="Luo M."/>
            <person name="Kudrna D."/>
            <person name="Wing R.A."/>
            <person name="Meyers B.C."/>
            <person name="Yi K."/>
            <person name="Kong H."/>
            <person name="Lavrijsen P."/>
            <person name="Sunseri F."/>
            <person name="Falavigna A."/>
            <person name="Ye Y."/>
            <person name="Leebens-Mack J.H."/>
            <person name="Chen G."/>
        </authorList>
    </citation>
    <scope>NUCLEOTIDE SEQUENCE [LARGE SCALE GENOMIC DNA]</scope>
    <source>
        <strain evidence="3">cv. DH0086</strain>
    </source>
</reference>
<dbReference type="Proteomes" id="UP000243459">
    <property type="component" value="Chromosome 9"/>
</dbReference>
<feature type="compositionally biased region" description="Basic and acidic residues" evidence="1">
    <location>
        <begin position="24"/>
        <end position="34"/>
    </location>
</feature>
<keyword evidence="3" id="KW-1185">Reference proteome</keyword>
<organism evidence="2 3">
    <name type="scientific">Asparagus officinalis</name>
    <name type="common">Garden asparagus</name>
    <dbReference type="NCBI Taxonomy" id="4686"/>
    <lineage>
        <taxon>Eukaryota</taxon>
        <taxon>Viridiplantae</taxon>
        <taxon>Streptophyta</taxon>
        <taxon>Embryophyta</taxon>
        <taxon>Tracheophyta</taxon>
        <taxon>Spermatophyta</taxon>
        <taxon>Magnoliopsida</taxon>
        <taxon>Liliopsida</taxon>
        <taxon>Asparagales</taxon>
        <taxon>Asparagaceae</taxon>
        <taxon>Asparagoideae</taxon>
        <taxon>Asparagus</taxon>
    </lineage>
</organism>
<evidence type="ECO:0000313" key="3">
    <source>
        <dbReference type="Proteomes" id="UP000243459"/>
    </source>
</evidence>
<dbReference type="AlphaFoldDB" id="A0A5P1E7I9"/>
<feature type="region of interest" description="Disordered" evidence="1">
    <location>
        <begin position="1"/>
        <end position="53"/>
    </location>
</feature>
<accession>A0A5P1E7I9</accession>
<dbReference type="EMBL" id="CM007389">
    <property type="protein sequence ID" value="ONK58534.1"/>
    <property type="molecule type" value="Genomic_DNA"/>
</dbReference>
<evidence type="ECO:0000256" key="1">
    <source>
        <dbReference type="SAM" id="MobiDB-lite"/>
    </source>
</evidence>
<gene>
    <name evidence="2" type="ORF">A4U43_C09F14060</name>
</gene>
<name>A0A5P1E7I9_ASPOF</name>
<protein>
    <submittedName>
        <fullName evidence="2">Uncharacterized protein</fullName>
    </submittedName>
</protein>